<keyword evidence="2" id="KW-0472">Membrane</keyword>
<reference evidence="4 5" key="1">
    <citation type="submission" date="2023-06" db="EMBL/GenBank/DDBJ databases">
        <title>Novel species in genus Planococcus.</title>
        <authorList>
            <person name="Ning S."/>
        </authorList>
    </citation>
    <scope>NUCLEOTIDE SEQUENCE [LARGE SCALE GENOMIC DNA]</scope>
    <source>
        <strain evidence="4 5">N028</strain>
    </source>
</reference>
<dbReference type="PANTHER" id="PTHR30576">
    <property type="entry name" value="COLANIC BIOSYNTHESIS UDP-GLUCOSE LIPID CARRIER TRANSFERASE"/>
    <property type="match status" value="1"/>
</dbReference>
<dbReference type="InterPro" id="IPR003362">
    <property type="entry name" value="Bact_transf"/>
</dbReference>
<keyword evidence="4" id="KW-0808">Transferase</keyword>
<feature type="transmembrane region" description="Helical" evidence="2">
    <location>
        <begin position="25"/>
        <end position="46"/>
    </location>
</feature>
<organism evidence="4 5">
    <name type="scientific">Planococcus shixiaomingii</name>
    <dbReference type="NCBI Taxonomy" id="3058393"/>
    <lineage>
        <taxon>Bacteria</taxon>
        <taxon>Bacillati</taxon>
        <taxon>Bacillota</taxon>
        <taxon>Bacilli</taxon>
        <taxon>Bacillales</taxon>
        <taxon>Caryophanaceae</taxon>
        <taxon>Planococcus</taxon>
    </lineage>
</organism>
<dbReference type="EC" id="2.7.8.-" evidence="4"/>
<gene>
    <name evidence="4" type="ORF">QWY14_07420</name>
</gene>
<comment type="caution">
    <text evidence="4">The sequence shown here is derived from an EMBL/GenBank/DDBJ whole genome shotgun (WGS) entry which is preliminary data.</text>
</comment>
<keyword evidence="5" id="KW-1185">Reference proteome</keyword>
<evidence type="ECO:0000259" key="3">
    <source>
        <dbReference type="Pfam" id="PF02397"/>
    </source>
</evidence>
<evidence type="ECO:0000313" key="5">
    <source>
        <dbReference type="Proteomes" id="UP001172055"/>
    </source>
</evidence>
<evidence type="ECO:0000256" key="2">
    <source>
        <dbReference type="SAM" id="Phobius"/>
    </source>
</evidence>
<evidence type="ECO:0000256" key="1">
    <source>
        <dbReference type="ARBA" id="ARBA00006464"/>
    </source>
</evidence>
<accession>A0ABT8N146</accession>
<comment type="similarity">
    <text evidence="1">Belongs to the bacterial sugar transferase family.</text>
</comment>
<dbReference type="PANTHER" id="PTHR30576:SF10">
    <property type="entry name" value="SLL5057 PROTEIN"/>
    <property type="match status" value="1"/>
</dbReference>
<protein>
    <submittedName>
        <fullName evidence="4">Sugar transferase</fullName>
        <ecNumber evidence="4">2.7.8.-</ecNumber>
    </submittedName>
</protein>
<dbReference type="Proteomes" id="UP001172055">
    <property type="component" value="Unassembled WGS sequence"/>
</dbReference>
<evidence type="ECO:0000313" key="4">
    <source>
        <dbReference type="EMBL" id="MDN7241617.1"/>
    </source>
</evidence>
<proteinExistence type="inferred from homology"/>
<dbReference type="EMBL" id="JAUJWV010000001">
    <property type="protein sequence ID" value="MDN7241617.1"/>
    <property type="molecule type" value="Genomic_DNA"/>
</dbReference>
<feature type="domain" description="Bacterial sugar transferase" evidence="3">
    <location>
        <begin position="21"/>
        <end position="198"/>
    </location>
</feature>
<sequence length="208" mass="24199">MILKSSAKANDDVKYLKGLIRFIEFSFAFLLLILFTPIFLIVAICIKMETKGPVFFKQKRGGYKGRHFTIYKFRTMYHDSDKEDEPVGLLSFDDRITKVGNILRKTSIDELPQILNILLGDMSFVGPRPTLTSQTDSYNEYQKLRLEVKPGVTGLAQISGRNELTWDEKIKIDIEYIRRKSIRLDLYILLQTFYRVIKAEGVYRKPTK</sequence>
<dbReference type="Pfam" id="PF02397">
    <property type="entry name" value="Bac_transf"/>
    <property type="match status" value="1"/>
</dbReference>
<keyword evidence="2" id="KW-1133">Transmembrane helix</keyword>
<name>A0ABT8N146_9BACL</name>
<dbReference type="RefSeq" id="WP_301723207.1">
    <property type="nucleotide sequence ID" value="NZ_JAUJWV010000001.1"/>
</dbReference>
<dbReference type="GO" id="GO:0016740">
    <property type="term" value="F:transferase activity"/>
    <property type="evidence" value="ECO:0007669"/>
    <property type="project" value="UniProtKB-KW"/>
</dbReference>
<keyword evidence="2" id="KW-0812">Transmembrane</keyword>